<dbReference type="Pfam" id="PF08401">
    <property type="entry name" value="ArdcN"/>
    <property type="match status" value="1"/>
</dbReference>
<feature type="compositionally biased region" description="Polar residues" evidence="1">
    <location>
        <begin position="457"/>
        <end position="470"/>
    </location>
</feature>
<evidence type="ECO:0000256" key="1">
    <source>
        <dbReference type="SAM" id="MobiDB-lite"/>
    </source>
</evidence>
<sequence length="762" mass="83905">MDRQSYPEAVAEGVIDMLQAGMMPWQLPKEEGAQVPFNPFNGQRFKGANAVHLMAQGRDDPRWLTYDQAQEIGGQVRKGEKGTHVQFWKFTEQRPMLDATGRPQRDASGRVMQETVQLDKPQAFMAVVFNAEQMDGLPEHAPAPRFDGTERARSLMQFSGAAVKEHAAYRPAYRASADKIQLPTPEAIGGEDRFCTMALRELAHWTGHESRLDRDMSHPFGSEGRVREELRAEFATVLLADTLGLPPPPSNDARAHAFADLLARDPLELFRAAADAERIHTFLMQYDKPLAQSQQQETAEVIALHAAENNRIDAALQAVASTPAPAARPAPAAKAARAVEPYIPPAKDVRAEFADALREMGRIVSGDHPIMDGKPHRLQVAGDKKGERAGFYVGHEDGEVPAGYISNNRSGQSIRWRAKGYTINPQDRARLEAEAKANQQRREAEQAAKHAATAQRVTNQAGSLRQIPYNQPTPYLQSKGVKPQRGALTDASGQTTFLPAQDKTGRIWTMQYIGPEGTKRFAKDSRKTGCFHVLGGMDELKRVPVIVVGEGYATMATIKETVGHAVVAAFDSGNLEPVARALREMFPTKPMLVVGDDDRTVVMTQGFNPGREKAEAAAKAVGGKAVFPIFAPDEITYPPGLKPVTPATYRAHVGAAEWLASVKPGTHADDRDLMEGDLLRPAQLDALERMKQFTDFNDLAQKSRLGTEAVHRQIAPQIKQLVALHDLKHDQAVEQTQQRAQEQSRTAGHGMQQRQRPGIRVR</sequence>
<dbReference type="RefSeq" id="WP_322467097.1">
    <property type="nucleotide sequence ID" value="NZ_JAXOJX010000041.1"/>
</dbReference>
<feature type="domain" description="N-terminal" evidence="2">
    <location>
        <begin position="7"/>
        <end position="98"/>
    </location>
</feature>
<proteinExistence type="predicted"/>
<reference evidence="5 6" key="1">
    <citation type="submission" date="2023-11" db="EMBL/GenBank/DDBJ databases">
        <title>Draft genome of Azohydromonas lata strain H1 (DSM1123), a polyhydroxyalkanoate producer.</title>
        <authorList>
            <person name="Traversa D."/>
            <person name="D'Addabbo P."/>
            <person name="Pazzani C."/>
            <person name="Manzari C."/>
            <person name="Chiara M."/>
            <person name="Scrascia M."/>
        </authorList>
    </citation>
    <scope>NUCLEOTIDE SEQUENCE [LARGE SCALE GENOMIC DNA]</scope>
    <source>
        <strain evidence="5 6">H1</strain>
    </source>
</reference>
<feature type="region of interest" description="Disordered" evidence="1">
    <location>
        <begin position="733"/>
        <end position="762"/>
    </location>
</feature>
<dbReference type="Proteomes" id="UP001293718">
    <property type="component" value="Unassembled WGS sequence"/>
</dbReference>
<accession>A0ABU5IKA7</accession>
<dbReference type="Pfam" id="PF13362">
    <property type="entry name" value="Toprim_3"/>
    <property type="match status" value="1"/>
</dbReference>
<feature type="compositionally biased region" description="Polar residues" evidence="1">
    <location>
        <begin position="733"/>
        <end position="746"/>
    </location>
</feature>
<protein>
    <submittedName>
        <fullName evidence="5">Zincin-like metallopeptidase domain-containing protein</fullName>
    </submittedName>
</protein>
<keyword evidence="6" id="KW-1185">Reference proteome</keyword>
<feature type="region of interest" description="Disordered" evidence="1">
    <location>
        <begin position="433"/>
        <end position="470"/>
    </location>
</feature>
<evidence type="ECO:0000259" key="3">
    <source>
        <dbReference type="Pfam" id="PF13362"/>
    </source>
</evidence>
<name>A0ABU5IKA7_9BURK</name>
<evidence type="ECO:0000259" key="4">
    <source>
        <dbReference type="Pfam" id="PF18818"/>
    </source>
</evidence>
<dbReference type="Pfam" id="PF18818">
    <property type="entry name" value="MPTase-PolyVal"/>
    <property type="match status" value="1"/>
</dbReference>
<dbReference type="CDD" id="cd01029">
    <property type="entry name" value="TOPRIM_primases"/>
    <property type="match status" value="1"/>
</dbReference>
<gene>
    <name evidence="5" type="ORF">SM757_22290</name>
</gene>
<dbReference type="InterPro" id="IPR013610">
    <property type="entry name" value="ArdC_N"/>
</dbReference>
<feature type="domain" description="Toprim" evidence="3">
    <location>
        <begin position="546"/>
        <end position="622"/>
    </location>
</feature>
<feature type="compositionally biased region" description="Basic and acidic residues" evidence="1">
    <location>
        <begin position="433"/>
        <end position="448"/>
    </location>
</feature>
<dbReference type="InterPro" id="IPR034154">
    <property type="entry name" value="TOPRIM_DnaG/twinkle"/>
</dbReference>
<comment type="caution">
    <text evidence="5">The sequence shown here is derived from an EMBL/GenBank/DDBJ whole genome shotgun (WGS) entry which is preliminary data.</text>
</comment>
<feature type="domain" description="Polyvalent protein metallopeptidase" evidence="4">
    <location>
        <begin position="151"/>
        <end position="274"/>
    </location>
</feature>
<organism evidence="5 6">
    <name type="scientific">Azohydromonas lata</name>
    <dbReference type="NCBI Taxonomy" id="45677"/>
    <lineage>
        <taxon>Bacteria</taxon>
        <taxon>Pseudomonadati</taxon>
        <taxon>Pseudomonadota</taxon>
        <taxon>Betaproteobacteria</taxon>
        <taxon>Burkholderiales</taxon>
        <taxon>Sphaerotilaceae</taxon>
        <taxon>Azohydromonas</taxon>
    </lineage>
</organism>
<dbReference type="InterPro" id="IPR006171">
    <property type="entry name" value="TOPRIM_dom"/>
</dbReference>
<dbReference type="InterPro" id="IPR041459">
    <property type="entry name" value="MPTase-PolyVal"/>
</dbReference>
<evidence type="ECO:0000259" key="2">
    <source>
        <dbReference type="Pfam" id="PF08401"/>
    </source>
</evidence>
<dbReference type="EMBL" id="JAXOJX010000041">
    <property type="protein sequence ID" value="MDZ5459311.1"/>
    <property type="molecule type" value="Genomic_DNA"/>
</dbReference>
<evidence type="ECO:0000313" key="5">
    <source>
        <dbReference type="EMBL" id="MDZ5459311.1"/>
    </source>
</evidence>
<evidence type="ECO:0000313" key="6">
    <source>
        <dbReference type="Proteomes" id="UP001293718"/>
    </source>
</evidence>